<dbReference type="PaxDb" id="4113-PGSC0003DMT400047878"/>
<dbReference type="InParanoid" id="M1BLK8"/>
<reference evidence="1" key="2">
    <citation type="submission" date="2015-06" db="UniProtKB">
        <authorList>
            <consortium name="EnsemblPlants"/>
        </authorList>
    </citation>
    <scope>IDENTIFICATION</scope>
    <source>
        <strain evidence="1">DM1-3 516 R44</strain>
    </source>
</reference>
<proteinExistence type="predicted"/>
<evidence type="ECO:0000313" key="2">
    <source>
        <dbReference type="Proteomes" id="UP000011115"/>
    </source>
</evidence>
<evidence type="ECO:0000313" key="1">
    <source>
        <dbReference type="EnsemblPlants" id="PGSC0003DMT400047878"/>
    </source>
</evidence>
<name>M1BLK8_SOLTU</name>
<organism evidence="1 2">
    <name type="scientific">Solanum tuberosum</name>
    <name type="common">Potato</name>
    <dbReference type="NCBI Taxonomy" id="4113"/>
    <lineage>
        <taxon>Eukaryota</taxon>
        <taxon>Viridiplantae</taxon>
        <taxon>Streptophyta</taxon>
        <taxon>Embryophyta</taxon>
        <taxon>Tracheophyta</taxon>
        <taxon>Spermatophyta</taxon>
        <taxon>Magnoliopsida</taxon>
        <taxon>eudicotyledons</taxon>
        <taxon>Gunneridae</taxon>
        <taxon>Pentapetalae</taxon>
        <taxon>asterids</taxon>
        <taxon>lamiids</taxon>
        <taxon>Solanales</taxon>
        <taxon>Solanaceae</taxon>
        <taxon>Solanoideae</taxon>
        <taxon>Solaneae</taxon>
        <taxon>Solanum</taxon>
    </lineage>
</organism>
<dbReference type="EnsemblPlants" id="PGSC0003DMT400047878">
    <property type="protein sequence ID" value="PGSC0003DMT400047878"/>
    <property type="gene ID" value="PGSC0003DMG400018608"/>
</dbReference>
<protein>
    <submittedName>
        <fullName evidence="1">Uncharacterized protein</fullName>
    </submittedName>
</protein>
<keyword evidence="2" id="KW-1185">Reference proteome</keyword>
<dbReference type="HOGENOM" id="CLU_2836209_0_0_1"/>
<sequence>MPLTLAPEFSQDSHKEEMKLSREADEILSAFPPSFTSFLTNCCPEIDKGGSHRSTCHDVLYFLIQN</sequence>
<dbReference type="STRING" id="4113.M1BLK8"/>
<dbReference type="Proteomes" id="UP000011115">
    <property type="component" value="Unassembled WGS sequence"/>
</dbReference>
<dbReference type="AlphaFoldDB" id="M1BLK8"/>
<accession>M1BLK8</accession>
<dbReference type="Gramene" id="PGSC0003DMT400047878">
    <property type="protein sequence ID" value="PGSC0003DMT400047878"/>
    <property type="gene ID" value="PGSC0003DMG400018608"/>
</dbReference>
<reference evidence="2" key="1">
    <citation type="journal article" date="2011" name="Nature">
        <title>Genome sequence and analysis of the tuber crop potato.</title>
        <authorList>
            <consortium name="The Potato Genome Sequencing Consortium"/>
        </authorList>
    </citation>
    <scope>NUCLEOTIDE SEQUENCE [LARGE SCALE GENOMIC DNA]</scope>
    <source>
        <strain evidence="2">cv. DM1-3 516 R44</strain>
    </source>
</reference>